<dbReference type="SUPFAM" id="SSF51695">
    <property type="entry name" value="PLC-like phosphodiesterases"/>
    <property type="match status" value="1"/>
</dbReference>
<organism evidence="3 4">
    <name type="scientific">Neobacillus mesonae</name>
    <dbReference type="NCBI Taxonomy" id="1193713"/>
    <lineage>
        <taxon>Bacteria</taxon>
        <taxon>Bacillati</taxon>
        <taxon>Bacillota</taxon>
        <taxon>Bacilli</taxon>
        <taxon>Bacillales</taxon>
        <taxon>Bacillaceae</taxon>
        <taxon>Neobacillus</taxon>
    </lineage>
</organism>
<keyword evidence="4" id="KW-1185">Reference proteome</keyword>
<dbReference type="AlphaFoldDB" id="A0A3Q9R1C4"/>
<feature type="domain" description="GP-PDE" evidence="2">
    <location>
        <begin position="32"/>
        <end position="279"/>
    </location>
</feature>
<dbReference type="GO" id="GO:0008081">
    <property type="term" value="F:phosphoric diester hydrolase activity"/>
    <property type="evidence" value="ECO:0007669"/>
    <property type="project" value="InterPro"/>
</dbReference>
<dbReference type="Proteomes" id="UP000282892">
    <property type="component" value="Chromosome"/>
</dbReference>
<feature type="signal peptide" evidence="1">
    <location>
        <begin position="1"/>
        <end position="24"/>
    </location>
</feature>
<feature type="chain" id="PRO_5018666768" description="GP-PDE domain-containing protein" evidence="1">
    <location>
        <begin position="25"/>
        <end position="283"/>
    </location>
</feature>
<proteinExistence type="predicted"/>
<evidence type="ECO:0000313" key="3">
    <source>
        <dbReference type="EMBL" id="AZU64139.1"/>
    </source>
</evidence>
<dbReference type="STRING" id="1193713.GCA_001636315_01793"/>
<evidence type="ECO:0000313" key="4">
    <source>
        <dbReference type="Proteomes" id="UP000282892"/>
    </source>
</evidence>
<dbReference type="KEGG" id="nmk:CHR53_24470"/>
<dbReference type="Pfam" id="PF03009">
    <property type="entry name" value="GDPD"/>
    <property type="match status" value="1"/>
</dbReference>
<evidence type="ECO:0000259" key="2">
    <source>
        <dbReference type="PROSITE" id="PS51704"/>
    </source>
</evidence>
<protein>
    <recommendedName>
        <fullName evidence="2">GP-PDE domain-containing protein</fullName>
    </recommendedName>
</protein>
<evidence type="ECO:0000256" key="1">
    <source>
        <dbReference type="SAM" id="SignalP"/>
    </source>
</evidence>
<sequence length="283" mass="31912">MNGDDLVRLIFLLCLIVSPIVATAANNNDGKVEIIAHRGASGHAPEHTMEAYQLALEQGTDYLELDLQMTKDQKLVAIHDDRVNRTTNGRGKVNSLTLAEIKQLDAGSWFNQKFPEKAKPYYNGLSIPTVDEVFRAFGTSMNYYIEIKKLQPFPEMADELLKVLRSYQLIGTQAEKGKVVIESFHPETLKYLRRKAPELVLIQLGEKPAKMNLSEISGYADGVGPNYLNMNKQFVKTAHLHGLIVHCWTVNNETDMIKLINWNVDGIFTNYVDRARKHVGALQ</sequence>
<gene>
    <name evidence="3" type="ORF">CHR53_24470</name>
</gene>
<name>A0A3Q9R1C4_9BACI</name>
<dbReference type="PROSITE" id="PS51704">
    <property type="entry name" value="GP_PDE"/>
    <property type="match status" value="1"/>
</dbReference>
<keyword evidence="1" id="KW-0732">Signal</keyword>
<accession>A0A3Q9R1C4</accession>
<dbReference type="OrthoDB" id="384721at2"/>
<dbReference type="InterPro" id="IPR017946">
    <property type="entry name" value="PLC-like_Pdiesterase_TIM-brl"/>
</dbReference>
<dbReference type="CDD" id="cd08601">
    <property type="entry name" value="GDPD_SaGlpQ_like"/>
    <property type="match status" value="1"/>
</dbReference>
<dbReference type="GO" id="GO:0006629">
    <property type="term" value="P:lipid metabolic process"/>
    <property type="evidence" value="ECO:0007669"/>
    <property type="project" value="InterPro"/>
</dbReference>
<reference evidence="3 4" key="1">
    <citation type="submission" date="2017-07" db="EMBL/GenBank/DDBJ databases">
        <title>The complete genome sequence of Bacillus mesonae strain H20-5, an efficient strain improving plant abiotic stress resistance.</title>
        <authorList>
            <person name="Kim S.Y."/>
            <person name="Song H."/>
            <person name="Sang M.K."/>
            <person name="Weon H.-Y."/>
            <person name="Song J."/>
        </authorList>
    </citation>
    <scope>NUCLEOTIDE SEQUENCE [LARGE SCALE GENOMIC DNA]</scope>
    <source>
        <strain evidence="3 4">H20-5</strain>
    </source>
</reference>
<dbReference type="PANTHER" id="PTHR46211:SF7">
    <property type="entry name" value="GLYCEROPHOSPHODIESTER PHOSPHODIESTERASE"/>
    <property type="match status" value="1"/>
</dbReference>
<dbReference type="PANTHER" id="PTHR46211">
    <property type="entry name" value="GLYCEROPHOSPHORYL DIESTER PHOSPHODIESTERASE"/>
    <property type="match status" value="1"/>
</dbReference>
<dbReference type="Gene3D" id="3.20.20.190">
    <property type="entry name" value="Phosphatidylinositol (PI) phosphodiesterase"/>
    <property type="match status" value="1"/>
</dbReference>
<dbReference type="EMBL" id="CP022572">
    <property type="protein sequence ID" value="AZU64139.1"/>
    <property type="molecule type" value="Genomic_DNA"/>
</dbReference>
<dbReference type="InterPro" id="IPR030395">
    <property type="entry name" value="GP_PDE_dom"/>
</dbReference>